<feature type="region of interest" description="Disordered" evidence="1">
    <location>
        <begin position="168"/>
        <end position="239"/>
    </location>
</feature>
<dbReference type="RefSeq" id="WP_200175834.1">
    <property type="nucleotide sequence ID" value="NZ_BAABKQ010000001.1"/>
</dbReference>
<proteinExistence type="predicted"/>
<sequence length="239" mass="24118">MSGGAEAAARRGDARRMAVVAGLLALGALATWAAGRMDWVGYTYENGLQPPVDGSFDGAAWASELTPLALVLLAGIAAMFAVRGWAQRVIGLIVAAAGATIVVRSAMALTSAADPAEVVRLGELRAGAVVTAAQTHPGPIVLAIVGGVLAAAAGLLMVLRPRPRRELPSKYETPAARRDSVAKAMAARRGRTAGTAGGGAAGAAADDDLTQRLMWEALDSGADPTEDDDPAVGDGRADG</sequence>
<gene>
    <name evidence="3" type="ORF">GCM10023353_25090</name>
</gene>
<evidence type="ECO:0000313" key="3">
    <source>
        <dbReference type="EMBL" id="GAA4817402.1"/>
    </source>
</evidence>
<comment type="caution">
    <text evidence="3">The sequence shown here is derived from an EMBL/GenBank/DDBJ whole genome shotgun (WGS) entry which is preliminary data.</text>
</comment>
<organism evidence="3 4">
    <name type="scientific">Tomitella cavernea</name>
    <dbReference type="NCBI Taxonomy" id="1387982"/>
    <lineage>
        <taxon>Bacteria</taxon>
        <taxon>Bacillati</taxon>
        <taxon>Actinomycetota</taxon>
        <taxon>Actinomycetes</taxon>
        <taxon>Mycobacteriales</taxon>
        <taxon>Tomitella</taxon>
    </lineage>
</organism>
<evidence type="ECO:0000256" key="1">
    <source>
        <dbReference type="SAM" id="MobiDB-lite"/>
    </source>
</evidence>
<accession>A0ABP9CYL1</accession>
<feature type="transmembrane region" description="Helical" evidence="2">
    <location>
        <begin position="140"/>
        <end position="159"/>
    </location>
</feature>
<keyword evidence="2" id="KW-1133">Transmembrane helix</keyword>
<dbReference type="Proteomes" id="UP001500839">
    <property type="component" value="Unassembled WGS sequence"/>
</dbReference>
<reference evidence="4" key="1">
    <citation type="journal article" date="2019" name="Int. J. Syst. Evol. Microbiol.">
        <title>The Global Catalogue of Microorganisms (GCM) 10K type strain sequencing project: providing services to taxonomists for standard genome sequencing and annotation.</title>
        <authorList>
            <consortium name="The Broad Institute Genomics Platform"/>
            <consortium name="The Broad Institute Genome Sequencing Center for Infectious Disease"/>
            <person name="Wu L."/>
            <person name="Ma J."/>
        </authorList>
    </citation>
    <scope>NUCLEOTIDE SEQUENCE [LARGE SCALE GENOMIC DNA]</scope>
    <source>
        <strain evidence="4">JCM 18542</strain>
    </source>
</reference>
<protein>
    <submittedName>
        <fullName evidence="3">TIGR02234 family membrane protein</fullName>
    </submittedName>
</protein>
<evidence type="ECO:0000313" key="4">
    <source>
        <dbReference type="Proteomes" id="UP001500839"/>
    </source>
</evidence>
<dbReference type="InterPro" id="IPR019051">
    <property type="entry name" value="Trp_biosyn_TM_oprn/chp"/>
</dbReference>
<feature type="transmembrane region" description="Helical" evidence="2">
    <location>
        <begin position="59"/>
        <end position="82"/>
    </location>
</feature>
<keyword evidence="2" id="KW-0472">Membrane</keyword>
<keyword evidence="2" id="KW-0812">Transmembrane</keyword>
<name>A0ABP9CYL1_9ACTN</name>
<evidence type="ECO:0000256" key="2">
    <source>
        <dbReference type="SAM" id="Phobius"/>
    </source>
</evidence>
<dbReference type="Pfam" id="PF09534">
    <property type="entry name" value="Trp_oprn_chp"/>
    <property type="match status" value="1"/>
</dbReference>
<feature type="compositionally biased region" description="Basic and acidic residues" evidence="1">
    <location>
        <begin position="168"/>
        <end position="181"/>
    </location>
</feature>
<keyword evidence="4" id="KW-1185">Reference proteome</keyword>
<feature type="transmembrane region" description="Helical" evidence="2">
    <location>
        <begin position="89"/>
        <end position="109"/>
    </location>
</feature>
<dbReference type="EMBL" id="BAABKQ010000001">
    <property type="protein sequence ID" value="GAA4817402.1"/>
    <property type="molecule type" value="Genomic_DNA"/>
</dbReference>